<dbReference type="InterPro" id="IPR036291">
    <property type="entry name" value="NAD(P)-bd_dom_sf"/>
</dbReference>
<dbReference type="InterPro" id="IPR004104">
    <property type="entry name" value="Gfo/Idh/MocA-like_OxRdtase_C"/>
</dbReference>
<dbReference type="Proteomes" id="UP000325105">
    <property type="component" value="Unassembled WGS sequence"/>
</dbReference>
<evidence type="ECO:0000256" key="1">
    <source>
        <dbReference type="ARBA" id="ARBA00010928"/>
    </source>
</evidence>
<dbReference type="InterPro" id="IPR000683">
    <property type="entry name" value="Gfo/Idh/MocA-like_OxRdtase_N"/>
</dbReference>
<dbReference type="RefSeq" id="WP_148908873.1">
    <property type="nucleotide sequence ID" value="NZ_VNHX01000012.1"/>
</dbReference>
<proteinExistence type="inferred from homology"/>
<keyword evidence="6" id="KW-1185">Reference proteome</keyword>
<sequence length="357" mass="39852">MRNYKVGLIGFSIGGHVFHAPFIAGNRQLSLYKVTARRPEQQKLLRERYPEAIAVAHADHIINDADIDLVVIATSNDVHFALARQALEAGKHVVVEKPFTNTTAEADALIALARKKGLLLTVHHNARFHSDFKTVKRIIGEGVLGPLVNYEARYDRFRNFLRIGAWREEDLPGSGIHYDLGAHLVDQALQLFGRPEWIFADLRKQRDGAKAVDDFEFILSYPLLKVSLKGQMLAKEPTARYALYGWNGSFVKPGIDPQEAKLREGAFPHEDPDWGLEDPSSFGRLSLLKDGTDIHEAVVSERGSGPDFYANVVAALNGGDLLVTAEQARDVIRVLEAAEESWEKKCAIRLTHELIAY</sequence>
<evidence type="ECO:0000259" key="3">
    <source>
        <dbReference type="Pfam" id="PF01408"/>
    </source>
</evidence>
<dbReference type="AlphaFoldDB" id="A0A5S5DGA5"/>
<dbReference type="GO" id="GO:0016491">
    <property type="term" value="F:oxidoreductase activity"/>
    <property type="evidence" value="ECO:0007669"/>
    <property type="project" value="UniProtKB-KW"/>
</dbReference>
<dbReference type="SUPFAM" id="SSF55347">
    <property type="entry name" value="Glyceraldehyde-3-phosphate dehydrogenase-like, C-terminal domain"/>
    <property type="match status" value="1"/>
</dbReference>
<evidence type="ECO:0000313" key="5">
    <source>
        <dbReference type="EMBL" id="TYP94378.1"/>
    </source>
</evidence>
<gene>
    <name evidence="5" type="ORF">BC792_11241</name>
</gene>
<dbReference type="PANTHER" id="PTHR43708:SF5">
    <property type="entry name" value="CONSERVED EXPRESSED OXIDOREDUCTASE (EUROFUNG)-RELATED"/>
    <property type="match status" value="1"/>
</dbReference>
<comment type="caution">
    <text evidence="5">The sequence shown here is derived from an EMBL/GenBank/DDBJ whole genome shotgun (WGS) entry which is preliminary data.</text>
</comment>
<accession>A0A5S5DGA5</accession>
<dbReference type="Pfam" id="PF01408">
    <property type="entry name" value="GFO_IDH_MocA"/>
    <property type="match status" value="1"/>
</dbReference>
<protein>
    <submittedName>
        <fullName evidence="5">Putative dehydrogenase</fullName>
    </submittedName>
</protein>
<name>A0A5S5DGA5_9SPHI</name>
<dbReference type="InterPro" id="IPR051317">
    <property type="entry name" value="Gfo/Idh/MocA_oxidoreduct"/>
</dbReference>
<dbReference type="Pfam" id="PF02894">
    <property type="entry name" value="GFO_IDH_MocA_C"/>
    <property type="match status" value="1"/>
</dbReference>
<dbReference type="PANTHER" id="PTHR43708">
    <property type="entry name" value="CONSERVED EXPRESSED OXIDOREDUCTASE (EUROFUNG)"/>
    <property type="match status" value="1"/>
</dbReference>
<reference evidence="5 6" key="1">
    <citation type="submission" date="2019-07" db="EMBL/GenBank/DDBJ databases">
        <title>Genomic Encyclopedia of Archaeal and Bacterial Type Strains, Phase II (KMG-II): from individual species to whole genera.</title>
        <authorList>
            <person name="Goeker M."/>
        </authorList>
    </citation>
    <scope>NUCLEOTIDE SEQUENCE [LARGE SCALE GENOMIC DNA]</scope>
    <source>
        <strain evidence="5 6">DSM 18850</strain>
    </source>
</reference>
<evidence type="ECO:0000259" key="4">
    <source>
        <dbReference type="Pfam" id="PF02894"/>
    </source>
</evidence>
<feature type="domain" description="Gfo/Idh/MocA-like oxidoreductase N-terminal" evidence="3">
    <location>
        <begin position="5"/>
        <end position="124"/>
    </location>
</feature>
<feature type="domain" description="Gfo/Idh/MocA-like oxidoreductase C-terminal" evidence="4">
    <location>
        <begin position="136"/>
        <end position="345"/>
    </location>
</feature>
<dbReference type="SUPFAM" id="SSF51735">
    <property type="entry name" value="NAD(P)-binding Rossmann-fold domains"/>
    <property type="match status" value="1"/>
</dbReference>
<organism evidence="5 6">
    <name type="scientific">Sphingobacterium allocomposti</name>
    <dbReference type="NCBI Taxonomy" id="415956"/>
    <lineage>
        <taxon>Bacteria</taxon>
        <taxon>Pseudomonadati</taxon>
        <taxon>Bacteroidota</taxon>
        <taxon>Sphingobacteriia</taxon>
        <taxon>Sphingobacteriales</taxon>
        <taxon>Sphingobacteriaceae</taxon>
        <taxon>Sphingobacterium</taxon>
    </lineage>
</organism>
<dbReference type="GO" id="GO:0000166">
    <property type="term" value="F:nucleotide binding"/>
    <property type="evidence" value="ECO:0007669"/>
    <property type="project" value="InterPro"/>
</dbReference>
<comment type="similarity">
    <text evidence="1">Belongs to the Gfo/Idh/MocA family.</text>
</comment>
<dbReference type="EMBL" id="VNHX01000012">
    <property type="protein sequence ID" value="TYP94378.1"/>
    <property type="molecule type" value="Genomic_DNA"/>
</dbReference>
<evidence type="ECO:0000256" key="2">
    <source>
        <dbReference type="ARBA" id="ARBA00023002"/>
    </source>
</evidence>
<dbReference type="OrthoDB" id="9815825at2"/>
<keyword evidence="2" id="KW-0560">Oxidoreductase</keyword>
<dbReference type="Gene3D" id="3.30.360.10">
    <property type="entry name" value="Dihydrodipicolinate Reductase, domain 2"/>
    <property type="match status" value="1"/>
</dbReference>
<dbReference type="Gene3D" id="3.40.50.720">
    <property type="entry name" value="NAD(P)-binding Rossmann-like Domain"/>
    <property type="match status" value="1"/>
</dbReference>
<evidence type="ECO:0000313" key="6">
    <source>
        <dbReference type="Proteomes" id="UP000325105"/>
    </source>
</evidence>